<dbReference type="Gene3D" id="3.10.450.50">
    <property type="match status" value="1"/>
</dbReference>
<proteinExistence type="inferred from homology"/>
<keyword evidence="2" id="KW-0560">Oxidoreductase</keyword>
<name>A0A937W409_UNCTE</name>
<evidence type="ECO:0000256" key="1">
    <source>
        <dbReference type="ARBA" id="ARBA00009570"/>
    </source>
</evidence>
<dbReference type="GO" id="GO:0051213">
    <property type="term" value="F:dioxygenase activity"/>
    <property type="evidence" value="ECO:0007669"/>
    <property type="project" value="UniProtKB-KW"/>
</dbReference>
<reference evidence="3" key="1">
    <citation type="submission" date="2019-03" db="EMBL/GenBank/DDBJ databases">
        <title>Lake Tanganyika Metagenome-Assembled Genomes (MAGs).</title>
        <authorList>
            <person name="Tran P."/>
        </authorList>
    </citation>
    <scope>NUCLEOTIDE SEQUENCE</scope>
    <source>
        <strain evidence="3">K_DeepCast_65m_m2_066</strain>
    </source>
</reference>
<evidence type="ECO:0000313" key="4">
    <source>
        <dbReference type="Proteomes" id="UP000712673"/>
    </source>
</evidence>
<dbReference type="InterPro" id="IPR000391">
    <property type="entry name" value="Rng_hydr_dOase-bsu"/>
</dbReference>
<accession>A0A937W409</accession>
<gene>
    <name evidence="3" type="ORF">FJZ47_13100</name>
</gene>
<dbReference type="Pfam" id="PF00866">
    <property type="entry name" value="Ring_hydroxyl_B"/>
    <property type="match status" value="1"/>
</dbReference>
<organism evidence="3 4">
    <name type="scientific">Tectimicrobiota bacterium</name>
    <dbReference type="NCBI Taxonomy" id="2528274"/>
    <lineage>
        <taxon>Bacteria</taxon>
        <taxon>Pseudomonadati</taxon>
        <taxon>Nitrospinota/Tectimicrobiota group</taxon>
        <taxon>Candidatus Tectimicrobiota</taxon>
    </lineage>
</organism>
<comment type="caution">
    <text evidence="3">The sequence shown here is derived from an EMBL/GenBank/DDBJ whole genome shotgun (WGS) entry which is preliminary data.</text>
</comment>
<protein>
    <submittedName>
        <fullName evidence="3">Aromatic-ring-hydroxylating dioxygenase subunit beta</fullName>
    </submittedName>
</protein>
<evidence type="ECO:0000256" key="2">
    <source>
        <dbReference type="ARBA" id="ARBA00023002"/>
    </source>
</evidence>
<dbReference type="EMBL" id="VGLS01000391">
    <property type="protein sequence ID" value="MBM3224726.1"/>
    <property type="molecule type" value="Genomic_DNA"/>
</dbReference>
<dbReference type="Proteomes" id="UP000712673">
    <property type="component" value="Unassembled WGS sequence"/>
</dbReference>
<dbReference type="SUPFAM" id="SSF54427">
    <property type="entry name" value="NTF2-like"/>
    <property type="match status" value="1"/>
</dbReference>
<comment type="similarity">
    <text evidence="1">Belongs to the bacterial ring-hydroxylating dioxygenase beta subunit family.</text>
</comment>
<dbReference type="AlphaFoldDB" id="A0A937W409"/>
<keyword evidence="3" id="KW-0223">Dioxygenase</keyword>
<evidence type="ECO:0000313" key="3">
    <source>
        <dbReference type="EMBL" id="MBM3224726.1"/>
    </source>
</evidence>
<dbReference type="InterPro" id="IPR032710">
    <property type="entry name" value="NTF2-like_dom_sf"/>
</dbReference>
<dbReference type="CDD" id="cd00667">
    <property type="entry name" value="ring_hydroxylating_dioxygenases_beta"/>
    <property type="match status" value="1"/>
</dbReference>
<sequence>MAQENDIVRRAERLTAEYIGCIDDDALERWPQFFTEDGMYRIVSRENYARGMPASFFYCQGQGMMHDRILALRRANIYEPHVYRHMVSGTRLRHEEPGGWRLTTNFHVVRTMHTGEIVVFATGCFEDMLVEREGALLFREKTVICDSSRIDTLLVIPL</sequence>